<evidence type="ECO:0000256" key="3">
    <source>
        <dbReference type="ARBA" id="ARBA00022801"/>
    </source>
</evidence>
<dbReference type="InterPro" id="IPR038765">
    <property type="entry name" value="Papain-like_cys_pep_sf"/>
</dbReference>
<organism evidence="7 8">
    <name type="scientific">Choiromyces venosus 120613-1</name>
    <dbReference type="NCBI Taxonomy" id="1336337"/>
    <lineage>
        <taxon>Eukaryota</taxon>
        <taxon>Fungi</taxon>
        <taxon>Dikarya</taxon>
        <taxon>Ascomycota</taxon>
        <taxon>Pezizomycotina</taxon>
        <taxon>Pezizomycetes</taxon>
        <taxon>Pezizales</taxon>
        <taxon>Tuberaceae</taxon>
        <taxon>Choiromyces</taxon>
    </lineage>
</organism>
<dbReference type="Pfam" id="PF02902">
    <property type="entry name" value="Peptidase_C48"/>
    <property type="match status" value="1"/>
</dbReference>
<evidence type="ECO:0000313" key="7">
    <source>
        <dbReference type="EMBL" id="RPA93947.1"/>
    </source>
</evidence>
<evidence type="ECO:0000259" key="6">
    <source>
        <dbReference type="PROSITE" id="PS50600"/>
    </source>
</evidence>
<dbReference type="OrthoDB" id="5065855at2759"/>
<dbReference type="InterPro" id="IPR044613">
    <property type="entry name" value="Nep1/2-like"/>
</dbReference>
<feature type="domain" description="Ubiquitin-like protease family profile" evidence="6">
    <location>
        <begin position="66"/>
        <end position="236"/>
    </location>
</feature>
<protein>
    <submittedName>
        <fullName evidence="7">Cysteine proteinase</fullName>
    </submittedName>
</protein>
<evidence type="ECO:0000256" key="2">
    <source>
        <dbReference type="ARBA" id="ARBA00022670"/>
    </source>
</evidence>
<dbReference type="Proteomes" id="UP000276215">
    <property type="component" value="Unassembled WGS sequence"/>
</dbReference>
<dbReference type="InterPro" id="IPR003653">
    <property type="entry name" value="Peptidase_C48_C"/>
</dbReference>
<accession>A0A3N4J9H1</accession>
<dbReference type="Gene3D" id="3.40.395.10">
    <property type="entry name" value="Adenoviral Proteinase, Chain A"/>
    <property type="match status" value="1"/>
</dbReference>
<dbReference type="GO" id="GO:0000338">
    <property type="term" value="P:protein deneddylation"/>
    <property type="evidence" value="ECO:0007669"/>
    <property type="project" value="TreeGrafter"/>
</dbReference>
<feature type="compositionally biased region" description="Basic and acidic residues" evidence="5">
    <location>
        <begin position="1"/>
        <end position="18"/>
    </location>
</feature>
<gene>
    <name evidence="7" type="ORF">L873DRAFT_1830459</name>
</gene>
<dbReference type="SUPFAM" id="SSF54001">
    <property type="entry name" value="Cysteine proteinases"/>
    <property type="match status" value="1"/>
</dbReference>
<dbReference type="GO" id="GO:0008234">
    <property type="term" value="F:cysteine-type peptidase activity"/>
    <property type="evidence" value="ECO:0007669"/>
    <property type="project" value="UniProtKB-KW"/>
</dbReference>
<dbReference type="FunFam" id="3.40.395.10:FF:000008">
    <property type="entry name" value="Ulp1 protease family protein"/>
    <property type="match status" value="1"/>
</dbReference>
<evidence type="ECO:0000313" key="8">
    <source>
        <dbReference type="Proteomes" id="UP000276215"/>
    </source>
</evidence>
<dbReference type="STRING" id="1336337.A0A3N4J9H1"/>
<dbReference type="PANTHER" id="PTHR46468:SF1">
    <property type="entry name" value="SENTRIN-SPECIFIC PROTEASE 8"/>
    <property type="match status" value="1"/>
</dbReference>
<feature type="region of interest" description="Disordered" evidence="5">
    <location>
        <begin position="277"/>
        <end position="304"/>
    </location>
</feature>
<evidence type="ECO:0000256" key="1">
    <source>
        <dbReference type="ARBA" id="ARBA00005234"/>
    </source>
</evidence>
<dbReference type="PANTHER" id="PTHR46468">
    <property type="entry name" value="SENTRIN-SPECIFIC PROTEASE 8"/>
    <property type="match status" value="1"/>
</dbReference>
<keyword evidence="8" id="KW-1185">Reference proteome</keyword>
<reference evidence="7 8" key="1">
    <citation type="journal article" date="2018" name="Nat. Ecol. Evol.">
        <title>Pezizomycetes genomes reveal the molecular basis of ectomycorrhizal truffle lifestyle.</title>
        <authorList>
            <person name="Murat C."/>
            <person name="Payen T."/>
            <person name="Noel B."/>
            <person name="Kuo A."/>
            <person name="Morin E."/>
            <person name="Chen J."/>
            <person name="Kohler A."/>
            <person name="Krizsan K."/>
            <person name="Balestrini R."/>
            <person name="Da Silva C."/>
            <person name="Montanini B."/>
            <person name="Hainaut M."/>
            <person name="Levati E."/>
            <person name="Barry K.W."/>
            <person name="Belfiori B."/>
            <person name="Cichocki N."/>
            <person name="Clum A."/>
            <person name="Dockter R.B."/>
            <person name="Fauchery L."/>
            <person name="Guy J."/>
            <person name="Iotti M."/>
            <person name="Le Tacon F."/>
            <person name="Lindquist E.A."/>
            <person name="Lipzen A."/>
            <person name="Malagnac F."/>
            <person name="Mello A."/>
            <person name="Molinier V."/>
            <person name="Miyauchi S."/>
            <person name="Poulain J."/>
            <person name="Riccioni C."/>
            <person name="Rubini A."/>
            <person name="Sitrit Y."/>
            <person name="Splivallo R."/>
            <person name="Traeger S."/>
            <person name="Wang M."/>
            <person name="Zifcakova L."/>
            <person name="Wipf D."/>
            <person name="Zambonelli A."/>
            <person name="Paolocci F."/>
            <person name="Nowrousian M."/>
            <person name="Ottonello S."/>
            <person name="Baldrian P."/>
            <person name="Spatafora J.W."/>
            <person name="Henrissat B."/>
            <person name="Nagy L.G."/>
            <person name="Aury J.M."/>
            <person name="Wincker P."/>
            <person name="Grigoriev I.V."/>
            <person name="Bonfante P."/>
            <person name="Martin F.M."/>
        </authorList>
    </citation>
    <scope>NUCLEOTIDE SEQUENCE [LARGE SCALE GENOMIC DNA]</scope>
    <source>
        <strain evidence="7 8">120613-1</strain>
    </source>
</reference>
<evidence type="ECO:0000256" key="5">
    <source>
        <dbReference type="SAM" id="MobiDB-lite"/>
    </source>
</evidence>
<name>A0A3N4J9H1_9PEZI</name>
<dbReference type="GO" id="GO:0006508">
    <property type="term" value="P:proteolysis"/>
    <property type="evidence" value="ECO:0007669"/>
    <property type="project" value="UniProtKB-KW"/>
</dbReference>
<proteinExistence type="inferred from homology"/>
<evidence type="ECO:0000256" key="4">
    <source>
        <dbReference type="ARBA" id="ARBA00022807"/>
    </source>
</evidence>
<dbReference type="GO" id="GO:0019784">
    <property type="term" value="F:deNEDDylase activity"/>
    <property type="evidence" value="ECO:0007669"/>
    <property type="project" value="InterPro"/>
</dbReference>
<dbReference type="PROSITE" id="PS50600">
    <property type="entry name" value="ULP_PROTEASE"/>
    <property type="match status" value="1"/>
</dbReference>
<keyword evidence="3" id="KW-0378">Hydrolase</keyword>
<sequence length="304" mass="34406">MPFRDAIREMSGFHRDEVTTSSSSASSSVPNSSSSCSPPRSSGGGRGMMDRMADAGGNFRLRRNEMKLRPEDPYLSFTKEDIDCLRVDWLTDNNISFWEEYLEHEELLKNPNNKVMLLRPSMVFLLKNTKDPLTLKSALPDVKNASHIFLPINDCRNPSIAEGGTHWSLLVVGVSDRVAFHYDSLTPANYDEARVVYRKLEILLGFSLRFSDLEDTPQQDNGSDCGVHVCWAMKHLLVKRLLAVEREKEVQMSLRGKRVDAVGHRKCMLKICESLRKKASRSTSPRTSKHDGKDSHPRIGDDRP</sequence>
<feature type="compositionally biased region" description="Basic and acidic residues" evidence="5">
    <location>
        <begin position="288"/>
        <end position="304"/>
    </location>
</feature>
<keyword evidence="4" id="KW-0788">Thiol protease</keyword>
<feature type="region of interest" description="Disordered" evidence="5">
    <location>
        <begin position="1"/>
        <end position="53"/>
    </location>
</feature>
<dbReference type="AlphaFoldDB" id="A0A3N4J9H1"/>
<dbReference type="EMBL" id="ML120444">
    <property type="protein sequence ID" value="RPA93947.1"/>
    <property type="molecule type" value="Genomic_DNA"/>
</dbReference>
<comment type="similarity">
    <text evidence="1">Belongs to the peptidase C48 family.</text>
</comment>
<feature type="compositionally biased region" description="Low complexity" evidence="5">
    <location>
        <begin position="21"/>
        <end position="41"/>
    </location>
</feature>
<keyword evidence="2" id="KW-0645">Protease</keyword>